<evidence type="ECO:0000256" key="3">
    <source>
        <dbReference type="PROSITE-ProRule" id="PRU00464"/>
    </source>
</evidence>
<dbReference type="PANTHER" id="PTHR46648">
    <property type="entry name" value="HIT FAMILY PROTEIN 1"/>
    <property type="match status" value="1"/>
</dbReference>
<proteinExistence type="predicted"/>
<evidence type="ECO:0000313" key="5">
    <source>
        <dbReference type="EMBL" id="NYI72452.1"/>
    </source>
</evidence>
<dbReference type="AlphaFoldDB" id="A0A7Z0DBG1"/>
<feature type="short sequence motif" description="Histidine triad motif" evidence="2 3">
    <location>
        <begin position="100"/>
        <end position="104"/>
    </location>
</feature>
<dbReference type="Gene3D" id="3.30.428.10">
    <property type="entry name" value="HIT-like"/>
    <property type="match status" value="1"/>
</dbReference>
<organism evidence="5 6">
    <name type="scientific">Naumannella cuiyingiana</name>
    <dbReference type="NCBI Taxonomy" id="1347891"/>
    <lineage>
        <taxon>Bacteria</taxon>
        <taxon>Bacillati</taxon>
        <taxon>Actinomycetota</taxon>
        <taxon>Actinomycetes</taxon>
        <taxon>Propionibacteriales</taxon>
        <taxon>Propionibacteriaceae</taxon>
        <taxon>Naumannella</taxon>
    </lineage>
</organism>
<evidence type="ECO:0000256" key="1">
    <source>
        <dbReference type="PIRSR" id="PIRSR601310-1"/>
    </source>
</evidence>
<dbReference type="PROSITE" id="PS51084">
    <property type="entry name" value="HIT_2"/>
    <property type="match status" value="1"/>
</dbReference>
<dbReference type="PANTHER" id="PTHR46648:SF1">
    <property type="entry name" value="ADENOSINE 5'-MONOPHOSPHORAMIDASE HNT1"/>
    <property type="match status" value="1"/>
</dbReference>
<evidence type="ECO:0000313" key="6">
    <source>
        <dbReference type="Proteomes" id="UP000527616"/>
    </source>
</evidence>
<dbReference type="RefSeq" id="WP_179446116.1">
    <property type="nucleotide sequence ID" value="NZ_JACBZS010000001.1"/>
</dbReference>
<accession>A0A7Z0DBG1</accession>
<dbReference type="InterPro" id="IPR036265">
    <property type="entry name" value="HIT-like_sf"/>
</dbReference>
<dbReference type="InterPro" id="IPR001310">
    <property type="entry name" value="Histidine_triad_HIT"/>
</dbReference>
<dbReference type="EMBL" id="JACBZS010000001">
    <property type="protein sequence ID" value="NYI72452.1"/>
    <property type="molecule type" value="Genomic_DNA"/>
</dbReference>
<dbReference type="PRINTS" id="PR00332">
    <property type="entry name" value="HISTRIAD"/>
</dbReference>
<evidence type="ECO:0000256" key="2">
    <source>
        <dbReference type="PIRSR" id="PIRSR601310-3"/>
    </source>
</evidence>
<sequence length="138" mass="14854">MATQDPDCLFCKIIAGEIPSRQVYADDAAIAFLDINPFHRGHTLVVPREHAPDLLAGDAGLGEIAPAVDATARLLRDRLQPAGMNIFSSAGPVAGQEIFHTHVHLIPRYAERPGLRGLFDRDLAAGDDLDIVHAELTA</sequence>
<dbReference type="InterPro" id="IPR011146">
    <property type="entry name" value="HIT-like"/>
</dbReference>
<keyword evidence="6" id="KW-1185">Reference proteome</keyword>
<name>A0A7Z0DBG1_9ACTN</name>
<gene>
    <name evidence="5" type="ORF">GGQ54_003012</name>
</gene>
<feature type="active site" description="Tele-AMP-histidine intermediate" evidence="1">
    <location>
        <position position="102"/>
    </location>
</feature>
<protein>
    <submittedName>
        <fullName evidence="5">Histidine triad (HIT) family protein</fullName>
    </submittedName>
</protein>
<reference evidence="5 6" key="1">
    <citation type="submission" date="2020-07" db="EMBL/GenBank/DDBJ databases">
        <title>Sequencing the genomes of 1000 actinobacteria strains.</title>
        <authorList>
            <person name="Klenk H.-P."/>
        </authorList>
    </citation>
    <scope>NUCLEOTIDE SEQUENCE [LARGE SCALE GENOMIC DNA]</scope>
    <source>
        <strain evidence="5 6">DSM 103164</strain>
    </source>
</reference>
<comment type="caution">
    <text evidence="5">The sequence shown here is derived from an EMBL/GenBank/DDBJ whole genome shotgun (WGS) entry which is preliminary data.</text>
</comment>
<dbReference type="Proteomes" id="UP000527616">
    <property type="component" value="Unassembled WGS sequence"/>
</dbReference>
<dbReference type="SUPFAM" id="SSF54197">
    <property type="entry name" value="HIT-like"/>
    <property type="match status" value="1"/>
</dbReference>
<evidence type="ECO:0000259" key="4">
    <source>
        <dbReference type="PROSITE" id="PS51084"/>
    </source>
</evidence>
<dbReference type="GO" id="GO:0009117">
    <property type="term" value="P:nucleotide metabolic process"/>
    <property type="evidence" value="ECO:0007669"/>
    <property type="project" value="TreeGrafter"/>
</dbReference>
<feature type="domain" description="HIT" evidence="4">
    <location>
        <begin position="9"/>
        <end position="115"/>
    </location>
</feature>
<dbReference type="GO" id="GO:0003824">
    <property type="term" value="F:catalytic activity"/>
    <property type="evidence" value="ECO:0007669"/>
    <property type="project" value="InterPro"/>
</dbReference>
<dbReference type="Pfam" id="PF01230">
    <property type="entry name" value="HIT"/>
    <property type="match status" value="1"/>
</dbReference>